<keyword evidence="6 8" id="KW-1133">Transmembrane helix</keyword>
<evidence type="ECO:0000256" key="4">
    <source>
        <dbReference type="ARBA" id="ARBA00022692"/>
    </source>
</evidence>
<evidence type="ECO:0000256" key="7">
    <source>
        <dbReference type="ARBA" id="ARBA00023136"/>
    </source>
</evidence>
<evidence type="ECO:0000256" key="2">
    <source>
        <dbReference type="ARBA" id="ARBA00022676"/>
    </source>
</evidence>
<keyword evidence="2" id="KW-0328">Glycosyltransferase</keyword>
<dbReference type="Gene3D" id="3.90.550.50">
    <property type="match status" value="1"/>
</dbReference>
<evidence type="ECO:0000313" key="10">
    <source>
        <dbReference type="EMBL" id="KAL1836238.1"/>
    </source>
</evidence>
<evidence type="ECO:0000256" key="6">
    <source>
        <dbReference type="ARBA" id="ARBA00022989"/>
    </source>
</evidence>
<dbReference type="InterPro" id="IPR003378">
    <property type="entry name" value="Fringe-like_glycosylTrfase"/>
</dbReference>
<name>A0ABR3V4N8_HUMIN</name>
<proteinExistence type="predicted"/>
<evidence type="ECO:0000256" key="1">
    <source>
        <dbReference type="ARBA" id="ARBA00004606"/>
    </source>
</evidence>
<dbReference type="Pfam" id="PF02434">
    <property type="entry name" value="Fringe"/>
    <property type="match status" value="1"/>
</dbReference>
<dbReference type="EMBL" id="JAZGSY010000442">
    <property type="protein sequence ID" value="KAL1836238.1"/>
    <property type="molecule type" value="Genomic_DNA"/>
</dbReference>
<keyword evidence="7 8" id="KW-0472">Membrane</keyword>
<keyword evidence="3" id="KW-0808">Transferase</keyword>
<evidence type="ECO:0000256" key="5">
    <source>
        <dbReference type="ARBA" id="ARBA00022968"/>
    </source>
</evidence>
<feature type="transmembrane region" description="Helical" evidence="8">
    <location>
        <begin position="690"/>
        <end position="708"/>
    </location>
</feature>
<keyword evidence="5" id="KW-0735">Signal-anchor</keyword>
<dbReference type="PANTHER" id="PTHR32385:SF20">
    <property type="entry name" value="MANNOSYL PHOSPHORYLINOSITOL CERAMIDE SYNTHASE CSH1-RELATED"/>
    <property type="match status" value="1"/>
</dbReference>
<keyword evidence="11" id="KW-1185">Reference proteome</keyword>
<dbReference type="Gene3D" id="3.50.4.10">
    <property type="entry name" value="Hepatocyte Growth Factor"/>
    <property type="match status" value="1"/>
</dbReference>
<keyword evidence="4 8" id="KW-0812">Transmembrane</keyword>
<accession>A0ABR3V4N8</accession>
<gene>
    <name evidence="10" type="ORF">VTJ49DRAFT_5400</name>
</gene>
<sequence length="739" mass="84834">MTTTTSIDWNRVGMGPKPAARLRPRTRRKMRSLLRARPAVGLGLAAVFILLLLWTLLPYDNTVRLAIRWNVKQLRETLLPAPSERWVYAPQPRHPIDVGRDVLVIVKTGYGTRERVPAWLEALPEASLFRDIMVIADSEGDVRFAVEGLPVQKLHVFDAVGHSLRQHLGAFRGHPRVNKYQQLAEAIYRGDEALALQHCRAFGWELDAMKFLSGLEMAYQKYPHKKWYLLVDDDTYLVQPTLFPLLQHLDPTRPHYLGNPVGDFRARFAHGGSGIVLSHAAVKRLIEDQRGLAGMYVASLDETWGDRLLARALLRIGVPLDETYARWFNGEPPALARVRAERVCAPLVSFHKFPTPDAMREVGRQFRDVREVMVWGRLWEMHGRDAPWTVEGAGRVEGWDYVGQPDESTLTLGDVESAEGCRRHCEKRSRACMAWSWDRAARLCHVRKSLADRRIAAAFAADDSHNRTQYIPKIVHHVFHNWRQPGNDTLPADWAAIRRECMELNPDFEFKLWGEKESRDLIETEYPWFLRTYDGYKYPIQRGCKTSLTPLLSYPVWLTDGGRGALSNNILAARPHHPFWQHLTLALLWYDWRWPLPYVRIMYASGQWFVTAVWEEYHALLPPPPPAPRRTREEGGVEEREHEHEHRLYRVMMDGRPGGEEWTFFRHQDGGGGTWNNWDNGLFDAIGEHLGWFLVVLVAGLGLVAWTASRCVKRWIGKGNGGYKYRSLETRVGEGSGVV</sequence>
<dbReference type="InterPro" id="IPR051706">
    <property type="entry name" value="Glycosyltransferase_domain"/>
</dbReference>
<reference evidence="10 11" key="1">
    <citation type="journal article" date="2024" name="Commun. Biol.">
        <title>Comparative genomic analysis of thermophilic fungi reveals convergent evolutionary adaptations and gene losses.</title>
        <authorList>
            <person name="Steindorff A.S."/>
            <person name="Aguilar-Pontes M.V."/>
            <person name="Robinson A.J."/>
            <person name="Andreopoulos B."/>
            <person name="LaButti K."/>
            <person name="Kuo A."/>
            <person name="Mondo S."/>
            <person name="Riley R."/>
            <person name="Otillar R."/>
            <person name="Haridas S."/>
            <person name="Lipzen A."/>
            <person name="Grimwood J."/>
            <person name="Schmutz J."/>
            <person name="Clum A."/>
            <person name="Reid I.D."/>
            <person name="Moisan M.C."/>
            <person name="Butler G."/>
            <person name="Nguyen T.T.M."/>
            <person name="Dewar K."/>
            <person name="Conant G."/>
            <person name="Drula E."/>
            <person name="Henrissat B."/>
            <person name="Hansel C."/>
            <person name="Singer S."/>
            <person name="Hutchinson M.I."/>
            <person name="de Vries R.P."/>
            <person name="Natvig D.O."/>
            <person name="Powell A.J."/>
            <person name="Tsang A."/>
            <person name="Grigoriev I.V."/>
        </authorList>
    </citation>
    <scope>NUCLEOTIDE SEQUENCE [LARGE SCALE GENOMIC DNA]</scope>
    <source>
        <strain evidence="10 11">CBS 620.91</strain>
    </source>
</reference>
<protein>
    <recommendedName>
        <fullName evidence="9">Fringe-like glycosyltransferase domain-containing protein</fullName>
    </recommendedName>
</protein>
<evidence type="ECO:0000313" key="11">
    <source>
        <dbReference type="Proteomes" id="UP001583172"/>
    </source>
</evidence>
<dbReference type="Proteomes" id="UP001583172">
    <property type="component" value="Unassembled WGS sequence"/>
</dbReference>
<evidence type="ECO:0000256" key="8">
    <source>
        <dbReference type="SAM" id="Phobius"/>
    </source>
</evidence>
<dbReference type="PANTHER" id="PTHR32385">
    <property type="entry name" value="MANNOSYL PHOSPHORYLINOSITOL CERAMIDE SYNTHASE"/>
    <property type="match status" value="1"/>
</dbReference>
<evidence type="ECO:0000256" key="3">
    <source>
        <dbReference type="ARBA" id="ARBA00022679"/>
    </source>
</evidence>
<comment type="caution">
    <text evidence="10">The sequence shown here is derived from an EMBL/GenBank/DDBJ whole genome shotgun (WGS) entry which is preliminary data.</text>
</comment>
<organism evidence="10 11">
    <name type="scientific">Humicola insolens</name>
    <name type="common">Soft-rot fungus</name>
    <dbReference type="NCBI Taxonomy" id="85995"/>
    <lineage>
        <taxon>Eukaryota</taxon>
        <taxon>Fungi</taxon>
        <taxon>Dikarya</taxon>
        <taxon>Ascomycota</taxon>
        <taxon>Pezizomycotina</taxon>
        <taxon>Sordariomycetes</taxon>
        <taxon>Sordariomycetidae</taxon>
        <taxon>Sordariales</taxon>
        <taxon>Chaetomiaceae</taxon>
        <taxon>Mycothermus</taxon>
    </lineage>
</organism>
<evidence type="ECO:0000259" key="9">
    <source>
        <dbReference type="Pfam" id="PF02434"/>
    </source>
</evidence>
<feature type="domain" description="Fringe-like glycosyltransferase" evidence="9">
    <location>
        <begin position="218"/>
        <end position="286"/>
    </location>
</feature>
<comment type="subcellular location">
    <subcellularLocation>
        <location evidence="1">Membrane</location>
        <topology evidence="1">Single-pass type II membrane protein</topology>
    </subcellularLocation>
</comment>